<evidence type="ECO:0000313" key="2">
    <source>
        <dbReference type="Proteomes" id="UP000278351"/>
    </source>
</evidence>
<dbReference type="OrthoDB" id="9793552at2"/>
<sequence>MSRTYRIKATQVLPVSQQQAWDYFSNPNNLQHITPPSMGFTVTSETDEGRIYPGLIIEYRIKPVLGIPVYWMTEITHVRPFEFFVDEQRYGPYSLWHHQHHFNPVAGGVEMTDIVHYRIPLGMLGDLANAMFVRRKLDTLFEYRRNIIPKLLLT</sequence>
<accession>A0A3N4PX20</accession>
<dbReference type="InterPro" id="IPR023393">
    <property type="entry name" value="START-like_dom_sf"/>
</dbReference>
<gene>
    <name evidence="1" type="ORF">EGT74_16390</name>
</gene>
<reference evidence="1 2" key="1">
    <citation type="submission" date="2018-11" db="EMBL/GenBank/DDBJ databases">
        <title>Chitinophaga lutea sp.nov., isolate from arsenic contaminated soil.</title>
        <authorList>
            <person name="Zong Y."/>
        </authorList>
    </citation>
    <scope>NUCLEOTIDE SEQUENCE [LARGE SCALE GENOMIC DNA]</scope>
    <source>
        <strain evidence="1 2">ZY74</strain>
    </source>
</reference>
<dbReference type="SUPFAM" id="SSF55961">
    <property type="entry name" value="Bet v1-like"/>
    <property type="match status" value="1"/>
</dbReference>
<protein>
    <recommendedName>
        <fullName evidence="3">Cell division inhibitor</fullName>
    </recommendedName>
</protein>
<proteinExistence type="predicted"/>
<comment type="caution">
    <text evidence="1">The sequence shown here is derived from an EMBL/GenBank/DDBJ whole genome shotgun (WGS) entry which is preliminary data.</text>
</comment>
<keyword evidence="2" id="KW-1185">Reference proteome</keyword>
<dbReference type="Proteomes" id="UP000278351">
    <property type="component" value="Unassembled WGS sequence"/>
</dbReference>
<evidence type="ECO:0008006" key="3">
    <source>
        <dbReference type="Google" id="ProtNLM"/>
    </source>
</evidence>
<dbReference type="EMBL" id="RPDH01000002">
    <property type="protein sequence ID" value="RPE08617.1"/>
    <property type="molecule type" value="Genomic_DNA"/>
</dbReference>
<name>A0A3N4PX20_9BACT</name>
<evidence type="ECO:0000313" key="1">
    <source>
        <dbReference type="EMBL" id="RPE08617.1"/>
    </source>
</evidence>
<dbReference type="AlphaFoldDB" id="A0A3N4PX20"/>
<organism evidence="1 2">
    <name type="scientific">Chitinophaga lutea</name>
    <dbReference type="NCBI Taxonomy" id="2488634"/>
    <lineage>
        <taxon>Bacteria</taxon>
        <taxon>Pseudomonadati</taxon>
        <taxon>Bacteroidota</taxon>
        <taxon>Chitinophagia</taxon>
        <taxon>Chitinophagales</taxon>
        <taxon>Chitinophagaceae</taxon>
        <taxon>Chitinophaga</taxon>
    </lineage>
</organism>
<dbReference type="RefSeq" id="WP_123847617.1">
    <property type="nucleotide sequence ID" value="NZ_RPDH01000002.1"/>
</dbReference>
<dbReference type="CDD" id="cd07820">
    <property type="entry name" value="SRPBCC_3"/>
    <property type="match status" value="1"/>
</dbReference>
<dbReference type="Gene3D" id="3.30.530.20">
    <property type="match status" value="1"/>
</dbReference>